<accession>A0A0H2RFB8</accession>
<dbReference type="Proteomes" id="UP000053477">
    <property type="component" value="Unassembled WGS sequence"/>
</dbReference>
<organism evidence="1 2">
    <name type="scientific">Schizopora paradoxa</name>
    <dbReference type="NCBI Taxonomy" id="27342"/>
    <lineage>
        <taxon>Eukaryota</taxon>
        <taxon>Fungi</taxon>
        <taxon>Dikarya</taxon>
        <taxon>Basidiomycota</taxon>
        <taxon>Agaricomycotina</taxon>
        <taxon>Agaricomycetes</taxon>
        <taxon>Hymenochaetales</taxon>
        <taxon>Schizoporaceae</taxon>
        <taxon>Schizopora</taxon>
    </lineage>
</organism>
<evidence type="ECO:0000313" key="1">
    <source>
        <dbReference type="EMBL" id="KLO10277.1"/>
    </source>
</evidence>
<dbReference type="EMBL" id="KQ086031">
    <property type="protein sequence ID" value="KLO10277.1"/>
    <property type="molecule type" value="Genomic_DNA"/>
</dbReference>
<proteinExistence type="predicted"/>
<keyword evidence="2" id="KW-1185">Reference proteome</keyword>
<gene>
    <name evidence="1" type="ORF">SCHPADRAFT_892486</name>
</gene>
<name>A0A0H2RFB8_9AGAM</name>
<sequence length="474" mass="53928">MFTKPNERNTDYNYTIKFSEAIIYKDHSRPEVEWNRDQTLSNIYRGLNYELLRCYQKNEGSKDAQTFFKQSNEQHLLLHISAVDIEFEARNGMVQGARRITAKGIYRLGEVKTQSFELKVWENEYGVIEAKFKFTRALYTLQVSDRSSEGRRRGDYAWLALELELEDGKHDKDTRQESVAFTAYSKLLPGSLLESGYEGNSSRTSSSRAGLLVSKRREDAPVIRMVNERRRGCTQSWLAERRTWFETGVRSSKDTHRDRGQKRFSIRSALTGNVMVGVANYPTSIDLPHRDSWPFSLRTIVKALWRIVGALEGSRSDGRKEVEGCGRMTHDEVGMVNATADVDAVKMLVDLVFRPFVQRLEAISLSTSDLENPQAGLSSSTSSMAWISVLKRRPLEFASSGCGTWNQCWNGRSPSIIFRPRVGNPRVSLLRFGFRTKIEVEAAQASNYLEILSNLVYAKKGEHPSGSKARACLR</sequence>
<protein>
    <submittedName>
        <fullName evidence="1">Uncharacterized protein</fullName>
    </submittedName>
</protein>
<evidence type="ECO:0000313" key="2">
    <source>
        <dbReference type="Proteomes" id="UP000053477"/>
    </source>
</evidence>
<dbReference type="AlphaFoldDB" id="A0A0H2RFB8"/>
<dbReference type="InParanoid" id="A0A0H2RFB8"/>
<reference evidence="1 2" key="1">
    <citation type="submission" date="2015-04" db="EMBL/GenBank/DDBJ databases">
        <title>Complete genome sequence of Schizopora paradoxa KUC8140, a cosmopolitan wood degrader in East Asia.</title>
        <authorList>
            <consortium name="DOE Joint Genome Institute"/>
            <person name="Min B."/>
            <person name="Park H."/>
            <person name="Jang Y."/>
            <person name="Kim J.-J."/>
            <person name="Kim K.H."/>
            <person name="Pangilinan J."/>
            <person name="Lipzen A."/>
            <person name="Riley R."/>
            <person name="Grigoriev I.V."/>
            <person name="Spatafora J.W."/>
            <person name="Choi I.-G."/>
        </authorList>
    </citation>
    <scope>NUCLEOTIDE SEQUENCE [LARGE SCALE GENOMIC DNA]</scope>
    <source>
        <strain evidence="1 2">KUC8140</strain>
    </source>
</reference>